<protein>
    <submittedName>
        <fullName evidence="3">HD domain-containing protein</fullName>
    </submittedName>
</protein>
<reference evidence="4" key="1">
    <citation type="journal article" date="2019" name="Int. J. Syst. Evol. Microbiol.">
        <title>The Global Catalogue of Microorganisms (GCM) 10K type strain sequencing project: providing services to taxonomists for standard genome sequencing and annotation.</title>
        <authorList>
            <consortium name="The Broad Institute Genomics Platform"/>
            <consortium name="The Broad Institute Genome Sequencing Center for Infectious Disease"/>
            <person name="Wu L."/>
            <person name="Ma J."/>
        </authorList>
    </citation>
    <scope>NUCLEOTIDE SEQUENCE [LARGE SCALE GENOMIC DNA]</scope>
    <source>
        <strain evidence="4">CGMCC 1.15772</strain>
    </source>
</reference>
<proteinExistence type="predicted"/>
<dbReference type="PANTHER" id="PTHR30005:SF0">
    <property type="entry name" value="RETROGRADE REGULATION PROTEIN 2"/>
    <property type="match status" value="1"/>
</dbReference>
<dbReference type="EMBL" id="JBHSWD010000001">
    <property type="protein sequence ID" value="MFC6592226.1"/>
    <property type="molecule type" value="Genomic_DNA"/>
</dbReference>
<dbReference type="Proteomes" id="UP001596297">
    <property type="component" value="Unassembled WGS sequence"/>
</dbReference>
<comment type="caution">
    <text evidence="3">The sequence shown here is derived from an EMBL/GenBank/DDBJ whole genome shotgun (WGS) entry which is preliminary data.</text>
</comment>
<dbReference type="Gene3D" id="1.10.3210.10">
    <property type="entry name" value="Hypothetical protein af1432"/>
    <property type="match status" value="1"/>
</dbReference>
<dbReference type="Pfam" id="PF21447">
    <property type="entry name" value="Ppx-GppA_III"/>
    <property type="match status" value="1"/>
</dbReference>
<gene>
    <name evidence="3" type="ORF">ACFP81_09605</name>
</gene>
<evidence type="ECO:0000313" key="3">
    <source>
        <dbReference type="EMBL" id="MFC6592226.1"/>
    </source>
</evidence>
<dbReference type="SUPFAM" id="SSF53067">
    <property type="entry name" value="Actin-like ATPase domain"/>
    <property type="match status" value="1"/>
</dbReference>
<keyword evidence="4" id="KW-1185">Reference proteome</keyword>
<feature type="domain" description="Ppx/GppA phosphatase N-terminal" evidence="1">
    <location>
        <begin position="4"/>
        <end position="72"/>
    </location>
</feature>
<accession>A0ABW1YD56</accession>
<dbReference type="SUPFAM" id="SSF109604">
    <property type="entry name" value="HD-domain/PDEase-like"/>
    <property type="match status" value="1"/>
</dbReference>
<dbReference type="InterPro" id="IPR043129">
    <property type="entry name" value="ATPase_NBD"/>
</dbReference>
<feature type="domain" description="Ppx/GppA phosphatase C-terminal" evidence="2">
    <location>
        <begin position="82"/>
        <end position="238"/>
    </location>
</feature>
<dbReference type="InterPro" id="IPR048950">
    <property type="entry name" value="Ppx_GppA_C"/>
</dbReference>
<sequence>MTVRELGRLLEEVRPLSETRRARLPAFERRARTIVAGLTVLHTALTVLGAREAVVSEGALREGMMIEELRRHAAYASGLSARQRSALALAERFGANLAHARHVTALSRELFDQLCQAGAELPPQGRGLLKAAATLHEVGQLIAQSGHHKHSAYLIRHGGLRGFTPAEIEVIAQVARYHRRSLPKASHPEYAALSAEDRRLVDQLSAILRVADGLDRSQASGSKVRRLERSGNGWRLEVTAANALDLAGAESKADLWEREFGPLNIAALEVRRVR</sequence>
<dbReference type="RefSeq" id="WP_380083233.1">
    <property type="nucleotide sequence ID" value="NZ_JBHSWD010000001.1"/>
</dbReference>
<dbReference type="Pfam" id="PF02541">
    <property type="entry name" value="Ppx-GppA"/>
    <property type="match status" value="1"/>
</dbReference>
<evidence type="ECO:0000259" key="1">
    <source>
        <dbReference type="Pfam" id="PF02541"/>
    </source>
</evidence>
<organism evidence="3 4">
    <name type="scientific">Deinococcus lacus</name>
    <dbReference type="NCBI Taxonomy" id="392561"/>
    <lineage>
        <taxon>Bacteria</taxon>
        <taxon>Thermotogati</taxon>
        <taxon>Deinococcota</taxon>
        <taxon>Deinococci</taxon>
        <taxon>Deinococcales</taxon>
        <taxon>Deinococcaceae</taxon>
        <taxon>Deinococcus</taxon>
    </lineage>
</organism>
<evidence type="ECO:0000313" key="4">
    <source>
        <dbReference type="Proteomes" id="UP001596297"/>
    </source>
</evidence>
<dbReference type="PANTHER" id="PTHR30005">
    <property type="entry name" value="EXOPOLYPHOSPHATASE"/>
    <property type="match status" value="1"/>
</dbReference>
<dbReference type="InterPro" id="IPR050273">
    <property type="entry name" value="GppA/Ppx_hydrolase"/>
</dbReference>
<dbReference type="Gene3D" id="3.30.420.150">
    <property type="entry name" value="Exopolyphosphatase. Domain 2"/>
    <property type="match status" value="1"/>
</dbReference>
<name>A0ABW1YD56_9DEIO</name>
<dbReference type="InterPro" id="IPR003695">
    <property type="entry name" value="Ppx_GppA_N"/>
</dbReference>
<evidence type="ECO:0000259" key="2">
    <source>
        <dbReference type="Pfam" id="PF21447"/>
    </source>
</evidence>